<name>A0A918WNY0_9BACT</name>
<dbReference type="PROSITE" id="PS01124">
    <property type="entry name" value="HTH_ARAC_FAMILY_2"/>
    <property type="match status" value="1"/>
</dbReference>
<dbReference type="RefSeq" id="WP_189574046.1">
    <property type="nucleotide sequence ID" value="NZ_BMXI01000022.1"/>
</dbReference>
<keyword evidence="3" id="KW-0804">Transcription</keyword>
<evidence type="ECO:0000256" key="1">
    <source>
        <dbReference type="ARBA" id="ARBA00023015"/>
    </source>
</evidence>
<dbReference type="EMBL" id="BMXI01000022">
    <property type="protein sequence ID" value="GHC66790.1"/>
    <property type="molecule type" value="Genomic_DNA"/>
</dbReference>
<dbReference type="InterPro" id="IPR018062">
    <property type="entry name" value="HTH_AraC-typ_CS"/>
</dbReference>
<dbReference type="PRINTS" id="PR00032">
    <property type="entry name" value="HTHARAC"/>
</dbReference>
<gene>
    <name evidence="5" type="ORF">GCM10007100_38340</name>
</gene>
<dbReference type="Gene3D" id="3.30.450.20">
    <property type="entry name" value="PAS domain"/>
    <property type="match status" value="1"/>
</dbReference>
<reference evidence="5" key="1">
    <citation type="journal article" date="2014" name="Int. J. Syst. Evol. Microbiol.">
        <title>Complete genome sequence of Corynebacterium casei LMG S-19264T (=DSM 44701T), isolated from a smear-ripened cheese.</title>
        <authorList>
            <consortium name="US DOE Joint Genome Institute (JGI-PGF)"/>
            <person name="Walter F."/>
            <person name="Albersmeier A."/>
            <person name="Kalinowski J."/>
            <person name="Ruckert C."/>
        </authorList>
    </citation>
    <scope>NUCLEOTIDE SEQUENCE</scope>
    <source>
        <strain evidence="5">KCTC 12988</strain>
    </source>
</reference>
<feature type="domain" description="HTH araC/xylS-type" evidence="4">
    <location>
        <begin position="145"/>
        <end position="243"/>
    </location>
</feature>
<dbReference type="GO" id="GO:0043565">
    <property type="term" value="F:sequence-specific DNA binding"/>
    <property type="evidence" value="ECO:0007669"/>
    <property type="project" value="InterPro"/>
</dbReference>
<dbReference type="InterPro" id="IPR020449">
    <property type="entry name" value="Tscrpt_reg_AraC-type_HTH"/>
</dbReference>
<keyword evidence="6" id="KW-1185">Reference proteome</keyword>
<comment type="caution">
    <text evidence="5">The sequence shown here is derived from an EMBL/GenBank/DDBJ whole genome shotgun (WGS) entry which is preliminary data.</text>
</comment>
<dbReference type="SUPFAM" id="SSF46689">
    <property type="entry name" value="Homeodomain-like"/>
    <property type="match status" value="2"/>
</dbReference>
<evidence type="ECO:0000313" key="6">
    <source>
        <dbReference type="Proteomes" id="UP000644507"/>
    </source>
</evidence>
<dbReference type="Pfam" id="PF12833">
    <property type="entry name" value="HTH_18"/>
    <property type="match status" value="1"/>
</dbReference>
<dbReference type="Proteomes" id="UP000644507">
    <property type="component" value="Unassembled WGS sequence"/>
</dbReference>
<keyword evidence="2" id="KW-0238">DNA-binding</keyword>
<reference evidence="5" key="2">
    <citation type="submission" date="2020-09" db="EMBL/GenBank/DDBJ databases">
        <authorList>
            <person name="Sun Q."/>
            <person name="Kim S."/>
        </authorList>
    </citation>
    <scope>NUCLEOTIDE SEQUENCE</scope>
    <source>
        <strain evidence="5">KCTC 12988</strain>
    </source>
</reference>
<evidence type="ECO:0000259" key="4">
    <source>
        <dbReference type="PROSITE" id="PS01124"/>
    </source>
</evidence>
<evidence type="ECO:0000256" key="3">
    <source>
        <dbReference type="ARBA" id="ARBA00023163"/>
    </source>
</evidence>
<dbReference type="SUPFAM" id="SSF55785">
    <property type="entry name" value="PYP-like sensor domain (PAS domain)"/>
    <property type="match status" value="1"/>
</dbReference>
<proteinExistence type="predicted"/>
<protein>
    <submittedName>
        <fullName evidence="5">Transcriptional regulator</fullName>
    </submittedName>
</protein>
<dbReference type="AlphaFoldDB" id="A0A918WNY0"/>
<dbReference type="SMART" id="SM00342">
    <property type="entry name" value="HTH_ARAC"/>
    <property type="match status" value="1"/>
</dbReference>
<accession>A0A918WNY0</accession>
<dbReference type="PROSITE" id="PS00041">
    <property type="entry name" value="HTH_ARAC_FAMILY_1"/>
    <property type="match status" value="1"/>
</dbReference>
<dbReference type="GO" id="GO:0003700">
    <property type="term" value="F:DNA-binding transcription factor activity"/>
    <property type="evidence" value="ECO:0007669"/>
    <property type="project" value="InterPro"/>
</dbReference>
<evidence type="ECO:0000256" key="2">
    <source>
        <dbReference type="ARBA" id="ARBA00023125"/>
    </source>
</evidence>
<dbReference type="InterPro" id="IPR035965">
    <property type="entry name" value="PAS-like_dom_sf"/>
</dbReference>
<dbReference type="InterPro" id="IPR050204">
    <property type="entry name" value="AraC_XylS_family_regulators"/>
</dbReference>
<keyword evidence="1" id="KW-0805">Transcription regulation</keyword>
<dbReference type="PANTHER" id="PTHR46796:SF13">
    <property type="entry name" value="HTH-TYPE TRANSCRIPTIONAL ACTIVATOR RHAS"/>
    <property type="match status" value="1"/>
</dbReference>
<dbReference type="InterPro" id="IPR013656">
    <property type="entry name" value="PAS_4"/>
</dbReference>
<organism evidence="5 6">
    <name type="scientific">Roseibacillus persicicus</name>
    <dbReference type="NCBI Taxonomy" id="454148"/>
    <lineage>
        <taxon>Bacteria</taxon>
        <taxon>Pseudomonadati</taxon>
        <taxon>Verrucomicrobiota</taxon>
        <taxon>Verrucomicrobiia</taxon>
        <taxon>Verrucomicrobiales</taxon>
        <taxon>Verrucomicrobiaceae</taxon>
        <taxon>Roseibacillus</taxon>
    </lineage>
</organism>
<dbReference type="InterPro" id="IPR018060">
    <property type="entry name" value="HTH_AraC"/>
</dbReference>
<evidence type="ECO:0000313" key="5">
    <source>
        <dbReference type="EMBL" id="GHC66790.1"/>
    </source>
</evidence>
<dbReference type="Pfam" id="PF08448">
    <property type="entry name" value="PAS_4"/>
    <property type="match status" value="1"/>
</dbReference>
<dbReference type="PANTHER" id="PTHR46796">
    <property type="entry name" value="HTH-TYPE TRANSCRIPTIONAL ACTIVATOR RHAS-RELATED"/>
    <property type="match status" value="1"/>
</dbReference>
<dbReference type="Gene3D" id="1.10.10.60">
    <property type="entry name" value="Homeodomain-like"/>
    <property type="match status" value="2"/>
</dbReference>
<sequence>METQETAAQWLDGLRPGTVRELFEYLPNMLYFAKDADLRIMAGNRAFVQRCGFENEADLIGKTDQEIFPVELAEKYSQDDRLVLETAMPLKEIVEMFPNEMGDPEWFVTDKIPLFTRKGKVAGLCGLVRSYKGAHEDLQPYITLQPVMEYLKENYAEKVSVHEIAKIAGMSVRQLERCFRQTFKTTPRSYIMKLRILRACEWLSGGNKPITEIALDTGFYDHSSFSKKFSQVMGMSPRDYRKRFRNPD</sequence>
<dbReference type="InterPro" id="IPR009057">
    <property type="entry name" value="Homeodomain-like_sf"/>
</dbReference>